<keyword evidence="3" id="KW-1185">Reference proteome</keyword>
<keyword evidence="1" id="KW-1133">Transmembrane helix</keyword>
<dbReference type="AlphaFoldDB" id="A0A0D9QP98"/>
<accession>A0A0D9QP98</accession>
<evidence type="ECO:0000256" key="1">
    <source>
        <dbReference type="SAM" id="Phobius"/>
    </source>
</evidence>
<dbReference type="RefSeq" id="XP_012334436.1">
    <property type="nucleotide sequence ID" value="XM_012479013.1"/>
</dbReference>
<dbReference type="OrthoDB" id="380574at2759"/>
<keyword evidence="1" id="KW-0812">Transmembrane</keyword>
<dbReference type="VEuPathDB" id="PlasmoDB:AK88_01378"/>
<dbReference type="OMA" id="DINNFGP"/>
<gene>
    <name evidence="2" type="ORF">AK88_01378</name>
</gene>
<evidence type="ECO:0000313" key="3">
    <source>
        <dbReference type="Proteomes" id="UP000054561"/>
    </source>
</evidence>
<protein>
    <submittedName>
        <fullName evidence="2">Uncharacterized protein</fullName>
    </submittedName>
</protein>
<sequence length="70" mass="7942">MGTPEYIDFNSYAPQIETIVKEAFKSCVAHSQKACQRDYIPAVVIAVLIFNALVYFGHRLGRNVIYKMSD</sequence>
<name>A0A0D9QP98_PLAFR</name>
<reference evidence="2 3" key="1">
    <citation type="submission" date="2014-03" db="EMBL/GenBank/DDBJ databases">
        <title>The Genome Sequence of Plasmodium fragile nilgiri.</title>
        <authorList>
            <consortium name="The Broad Institute Genomics Platform"/>
            <consortium name="The Broad Institute Genome Sequencing Center for Infectious Disease"/>
            <person name="Neafsey D."/>
            <person name="Duraisingh M."/>
            <person name="Young S.K."/>
            <person name="Zeng Q."/>
            <person name="Gargeya S."/>
            <person name="Abouelleil A."/>
            <person name="Alvarado L."/>
            <person name="Chapman S.B."/>
            <person name="Gainer-Dewar J."/>
            <person name="Goldberg J."/>
            <person name="Griggs A."/>
            <person name="Gujja S."/>
            <person name="Hansen M."/>
            <person name="Howarth C."/>
            <person name="Imamovic A."/>
            <person name="Larimer J."/>
            <person name="Pearson M."/>
            <person name="Poon T.W."/>
            <person name="Priest M."/>
            <person name="Roberts A."/>
            <person name="Saif S."/>
            <person name="Shea T."/>
            <person name="Sykes S."/>
            <person name="Wortman J."/>
            <person name="Nusbaum C."/>
            <person name="Birren B."/>
        </authorList>
    </citation>
    <scope>NUCLEOTIDE SEQUENCE [LARGE SCALE GENOMIC DNA]</scope>
    <source>
        <strain evidence="3">nilgiri</strain>
    </source>
</reference>
<keyword evidence="1" id="KW-0472">Membrane</keyword>
<dbReference type="GeneID" id="24266692"/>
<organism evidence="2 3">
    <name type="scientific">Plasmodium fragile</name>
    <dbReference type="NCBI Taxonomy" id="5857"/>
    <lineage>
        <taxon>Eukaryota</taxon>
        <taxon>Sar</taxon>
        <taxon>Alveolata</taxon>
        <taxon>Apicomplexa</taxon>
        <taxon>Aconoidasida</taxon>
        <taxon>Haemosporida</taxon>
        <taxon>Plasmodiidae</taxon>
        <taxon>Plasmodium</taxon>
        <taxon>Plasmodium (Plasmodium)</taxon>
    </lineage>
</organism>
<evidence type="ECO:0000313" key="2">
    <source>
        <dbReference type="EMBL" id="KJP88884.1"/>
    </source>
</evidence>
<proteinExistence type="predicted"/>
<dbReference type="EMBL" id="KQ001656">
    <property type="protein sequence ID" value="KJP88884.1"/>
    <property type="molecule type" value="Genomic_DNA"/>
</dbReference>
<dbReference type="Proteomes" id="UP000054561">
    <property type="component" value="Unassembled WGS sequence"/>
</dbReference>
<feature type="transmembrane region" description="Helical" evidence="1">
    <location>
        <begin position="39"/>
        <end position="58"/>
    </location>
</feature>